<dbReference type="STRING" id="1423770.FD29_GL001204"/>
<name>A0A0R1QM85_9LACO</name>
<sequence length="225" mass="24936">MFLIGLTIFGGTTTVQAADNDYGIKIDGNFSDWADKKKTDIQSNDDRYNIKHEALLADGKNIYFYLNMSPNHGNGYKNLQPAGYELRVGDKLFWLTIQDPYNLQINEKRAVKIWAYEQDNTGGGVNEILPNAKAYISRVRNNDDPTINNGSTDKMEFEIPFSDLKAVSTTSQKVTMHNGNLGNQTLTTEGGSTGPVILAISGLAIAMFGIIKIPKISELRKSLHE</sequence>
<proteinExistence type="predicted"/>
<dbReference type="AlphaFoldDB" id="A0A0R1QM85"/>
<dbReference type="EMBL" id="AZEZ01000093">
    <property type="protein sequence ID" value="KRL43090.1"/>
    <property type="molecule type" value="Genomic_DNA"/>
</dbReference>
<keyword evidence="2" id="KW-1185">Reference proteome</keyword>
<gene>
    <name evidence="1" type="ORF">FD29_GL001204</name>
</gene>
<evidence type="ECO:0000313" key="2">
    <source>
        <dbReference type="Proteomes" id="UP000050872"/>
    </source>
</evidence>
<reference evidence="1 2" key="1">
    <citation type="journal article" date="2015" name="Genome Announc.">
        <title>Expanding the biotechnology potential of lactobacilli through comparative genomics of 213 strains and associated genera.</title>
        <authorList>
            <person name="Sun Z."/>
            <person name="Harris H.M."/>
            <person name="McCann A."/>
            <person name="Guo C."/>
            <person name="Argimon S."/>
            <person name="Zhang W."/>
            <person name="Yang X."/>
            <person name="Jeffery I.B."/>
            <person name="Cooney J.C."/>
            <person name="Kagawa T.F."/>
            <person name="Liu W."/>
            <person name="Song Y."/>
            <person name="Salvetti E."/>
            <person name="Wrobel A."/>
            <person name="Rasinkangas P."/>
            <person name="Parkhill J."/>
            <person name="Rea M.C."/>
            <person name="O'Sullivan O."/>
            <person name="Ritari J."/>
            <person name="Douillard F.P."/>
            <person name="Paul Ross R."/>
            <person name="Yang R."/>
            <person name="Briner A.E."/>
            <person name="Felis G.E."/>
            <person name="de Vos W.M."/>
            <person name="Barrangou R."/>
            <person name="Klaenhammer T.R."/>
            <person name="Caufield P.W."/>
            <person name="Cui Y."/>
            <person name="Zhang H."/>
            <person name="O'Toole P.W."/>
        </authorList>
    </citation>
    <scope>NUCLEOTIDE SEQUENCE [LARGE SCALE GENOMIC DNA]</scope>
    <source>
        <strain evidence="1 2">DSM 14500</strain>
    </source>
</reference>
<organism evidence="1 2">
    <name type="scientific">Companilactobacillus mindensis DSM 14500</name>
    <dbReference type="NCBI Taxonomy" id="1423770"/>
    <lineage>
        <taxon>Bacteria</taxon>
        <taxon>Bacillati</taxon>
        <taxon>Bacillota</taxon>
        <taxon>Bacilli</taxon>
        <taxon>Lactobacillales</taxon>
        <taxon>Lactobacillaceae</taxon>
        <taxon>Companilactobacillus</taxon>
    </lineage>
</organism>
<dbReference type="PATRIC" id="fig|1423770.3.peg.1239"/>
<evidence type="ECO:0000313" key="1">
    <source>
        <dbReference type="EMBL" id="KRL43090.1"/>
    </source>
</evidence>
<evidence type="ECO:0008006" key="3">
    <source>
        <dbReference type="Google" id="ProtNLM"/>
    </source>
</evidence>
<dbReference type="Proteomes" id="UP000050872">
    <property type="component" value="Unassembled WGS sequence"/>
</dbReference>
<comment type="caution">
    <text evidence="1">The sequence shown here is derived from an EMBL/GenBank/DDBJ whole genome shotgun (WGS) entry which is preliminary data.</text>
</comment>
<dbReference type="NCBIfam" id="TIGR04145">
    <property type="entry name" value="Firmicu_CTERM"/>
    <property type="match status" value="1"/>
</dbReference>
<protein>
    <recommendedName>
        <fullName evidence="3">Firmicu-CTERM sorting domain-containing protein</fullName>
    </recommendedName>
</protein>
<dbReference type="InterPro" id="IPR026409">
    <property type="entry name" value="Firmicu_CTERM"/>
</dbReference>
<accession>A0A0R1QM85</accession>